<dbReference type="GO" id="GO:0071555">
    <property type="term" value="P:cell wall organization"/>
    <property type="evidence" value="ECO:0007669"/>
    <property type="project" value="UniProtKB-KW"/>
</dbReference>
<keyword evidence="11 18" id="KW-0573">Peptidoglycan synthesis</keyword>
<dbReference type="Gene3D" id="3.90.550.10">
    <property type="entry name" value="Spore Coat Polysaccharide Biosynthesis Protein SpsA, Chain A"/>
    <property type="match status" value="1"/>
</dbReference>
<feature type="binding site" evidence="18">
    <location>
        <position position="364"/>
    </location>
    <ligand>
        <name>acetyl-CoA</name>
        <dbReference type="ChEBI" id="CHEBI:57288"/>
    </ligand>
</feature>
<dbReference type="GO" id="GO:0019134">
    <property type="term" value="F:glucosamine-1-phosphate N-acetyltransferase activity"/>
    <property type="evidence" value="ECO:0007669"/>
    <property type="project" value="UniProtKB-UniRule"/>
</dbReference>
<dbReference type="PANTHER" id="PTHR43584:SF3">
    <property type="entry name" value="BIFUNCTIONAL PROTEIN GLMU"/>
    <property type="match status" value="1"/>
</dbReference>
<dbReference type="GO" id="GO:0003977">
    <property type="term" value="F:UDP-N-acetylglucosamine diphosphorylase activity"/>
    <property type="evidence" value="ECO:0007669"/>
    <property type="project" value="UniProtKB-UniRule"/>
</dbReference>
<dbReference type="GO" id="GO:0000287">
    <property type="term" value="F:magnesium ion binding"/>
    <property type="evidence" value="ECO:0007669"/>
    <property type="project" value="UniProtKB-UniRule"/>
</dbReference>
<keyword evidence="9 18" id="KW-0460">Magnesium</keyword>
<dbReference type="NCBIfam" id="NF010933">
    <property type="entry name" value="PRK14353.1"/>
    <property type="match status" value="1"/>
</dbReference>
<feature type="binding site" evidence="18">
    <location>
        <position position="335"/>
    </location>
    <ligand>
        <name>UDP-N-acetyl-alpha-D-glucosamine</name>
        <dbReference type="ChEBI" id="CHEBI:57705"/>
    </ligand>
</feature>
<dbReference type="HAMAP" id="MF_01631">
    <property type="entry name" value="GlmU"/>
    <property type="match status" value="1"/>
</dbReference>
<evidence type="ECO:0000256" key="2">
    <source>
        <dbReference type="ARBA" id="ARBA00007707"/>
    </source>
</evidence>
<feature type="binding site" evidence="18">
    <location>
        <position position="361"/>
    </location>
    <ligand>
        <name>UDP-N-acetyl-alpha-D-glucosamine</name>
        <dbReference type="ChEBI" id="CHEBI:57705"/>
    </ligand>
</feature>
<evidence type="ECO:0000256" key="13">
    <source>
        <dbReference type="ARBA" id="ARBA00023315"/>
    </source>
</evidence>
<feature type="active site" description="Proton acceptor" evidence="18">
    <location>
        <position position="347"/>
    </location>
</feature>
<dbReference type="GO" id="GO:0016020">
    <property type="term" value="C:membrane"/>
    <property type="evidence" value="ECO:0007669"/>
    <property type="project" value="GOC"/>
</dbReference>
<comment type="function">
    <text evidence="17 18">Catalyzes the last two sequential reactions in the de novo biosynthetic pathway for UDP-N-acetylglucosamine (UDP-GlcNAc). The C-terminal domain catalyzes the transfer of acetyl group from acetyl coenzyme A to glucosamine-1-phosphate (GlcN-1-P) to produce N-acetylglucosamine-1-phosphate (GlcNAc-1-P), which is converted into UDP-GlcNAc by the transfer of uridine 5-monophosphate (from uridine 5-triphosphate), a reaction catalyzed by the N-terminal domain.</text>
</comment>
<comment type="subcellular location">
    <subcellularLocation>
        <location evidence="1 18">Cytoplasm</location>
    </subcellularLocation>
</comment>
<dbReference type="InterPro" id="IPR005882">
    <property type="entry name" value="Bifunctional_GlmU"/>
</dbReference>
<keyword evidence="10 18" id="KW-0133">Cell shape</keyword>
<feature type="binding site" evidence="18">
    <location>
        <position position="156"/>
    </location>
    <ligand>
        <name>UDP-N-acetyl-alpha-D-glucosamine</name>
        <dbReference type="ChEBI" id="CHEBI:57705"/>
    </ligand>
</feature>
<dbReference type="AlphaFoldDB" id="A0A858R624"/>
<feature type="region of interest" description="Pyrophosphorylase" evidence="18">
    <location>
        <begin position="1"/>
        <end position="230"/>
    </location>
</feature>
<evidence type="ECO:0000256" key="6">
    <source>
        <dbReference type="ARBA" id="ARBA00022695"/>
    </source>
</evidence>
<keyword evidence="22" id="KW-1185">Reference proteome</keyword>
<dbReference type="InterPro" id="IPR025877">
    <property type="entry name" value="MobA-like_NTP_Trfase"/>
</dbReference>
<evidence type="ECO:0000256" key="16">
    <source>
        <dbReference type="ARBA" id="ARBA00048493"/>
    </source>
</evidence>
<dbReference type="InterPro" id="IPR018357">
    <property type="entry name" value="Hexapep_transf_CS"/>
</dbReference>
<evidence type="ECO:0000256" key="5">
    <source>
        <dbReference type="ARBA" id="ARBA00022679"/>
    </source>
</evidence>
<dbReference type="InterPro" id="IPR050065">
    <property type="entry name" value="GlmU-like"/>
</dbReference>
<comment type="pathway">
    <text evidence="18">Nucleotide-sugar biosynthesis; UDP-N-acetyl-alpha-D-glucosamine biosynthesis; UDP-N-acetyl-alpha-D-glucosamine from N-acetyl-alpha-D-glucosamine 1-phosphate: step 1/1.</text>
</comment>
<evidence type="ECO:0000256" key="1">
    <source>
        <dbReference type="ARBA" id="ARBA00004496"/>
    </source>
</evidence>
<dbReference type="KEGG" id="acru:HHL28_04875"/>
<evidence type="ECO:0000256" key="12">
    <source>
        <dbReference type="ARBA" id="ARBA00023268"/>
    </source>
</evidence>
<dbReference type="Gene3D" id="2.160.10.10">
    <property type="entry name" value="Hexapeptide repeat proteins"/>
    <property type="match status" value="1"/>
</dbReference>
<keyword evidence="6 18" id="KW-0548">Nucleotidyltransferase</keyword>
<feature type="binding site" evidence="18">
    <location>
        <position position="389"/>
    </location>
    <ligand>
        <name>acetyl-CoA</name>
        <dbReference type="ChEBI" id="CHEBI:57288"/>
    </ligand>
</feature>
<sequence>MSHRPLACVILAAGKGTRMKSALPKVLHPLGGKPMVNHVVDTALSLSPDKVVVVVGPGMDNVAAAVAPHPTVVQVNQRGTGDAVAAARGELEGFQGDVIVLYGDTPLIRAEVLRAMVTARAEKDAAVVVMGMRPADPGAYGRLVVGADGGLDAIVEFLDATPEQRAITLCNAGFMAFDGARLWTLVDGIGNDNAKGEYYLTDAVAVARSKGWACAVVEGPVEDAIGVNSRAELAGIERIFQDRLRKAAMDNGATLLDPATTYFSADTKLGRDVVVGQNVVFGPGVEVGDNVTIKPFCHFEGVRMAAGAEIGPFARLRPGTVVEEGCHIGNFVELKNTTLGKGSKANHLAYLGDSDIGSGSNIGAGTITCNYDGFLKHRTTIGDGVFVGSNSTLVAPVTLEDGAYVAAATTVTRTVTTNSMAISRVPQEVKEGAAARFRDRKKAEKAAKAAKKG</sequence>
<evidence type="ECO:0000256" key="17">
    <source>
        <dbReference type="ARBA" id="ARBA00049628"/>
    </source>
</evidence>
<comment type="pathway">
    <text evidence="18">Nucleotide-sugar biosynthesis; UDP-N-acetyl-alpha-D-glucosamine biosynthesis; N-acetyl-alpha-D-glucosamine 1-phosphate from alpha-D-glucosamine 6-phosphate (route II): step 2/2.</text>
</comment>
<feature type="binding site" evidence="18">
    <location>
        <position position="25"/>
    </location>
    <ligand>
        <name>UDP-N-acetyl-alpha-D-glucosamine</name>
        <dbReference type="ChEBI" id="CHEBI:57705"/>
    </ligand>
</feature>
<dbReference type="InterPro" id="IPR001451">
    <property type="entry name" value="Hexapep"/>
</dbReference>
<dbReference type="SUPFAM" id="SSF51161">
    <property type="entry name" value="Trimeric LpxA-like enzymes"/>
    <property type="match status" value="1"/>
</dbReference>
<reference evidence="21" key="1">
    <citation type="submission" date="2020-04" db="EMBL/GenBank/DDBJ databases">
        <title>A desert anoxygenic phototrophic bacterium fixes CO2 using RubisCO under aerobic conditions.</title>
        <authorList>
            <person name="Tang K."/>
        </authorList>
    </citation>
    <scope>NUCLEOTIDE SEQUENCE [LARGE SCALE GENOMIC DNA]</scope>
    <source>
        <strain evidence="21">MIMtkB3</strain>
    </source>
</reference>
<dbReference type="InterPro" id="IPR029044">
    <property type="entry name" value="Nucleotide-diphossugar_trans"/>
</dbReference>
<dbReference type="GO" id="GO:0005737">
    <property type="term" value="C:cytoplasm"/>
    <property type="evidence" value="ECO:0007669"/>
    <property type="project" value="UniProtKB-SubCell"/>
</dbReference>
<comment type="similarity">
    <text evidence="2 18">In the C-terminal section; belongs to the transferase hexapeptide repeat family.</text>
</comment>
<keyword evidence="13 18" id="KW-0012">Acyltransferase</keyword>
<dbReference type="Proteomes" id="UP000501891">
    <property type="component" value="Chromosome"/>
</dbReference>
<dbReference type="GO" id="GO:0006048">
    <property type="term" value="P:UDP-N-acetylglucosamine biosynthetic process"/>
    <property type="evidence" value="ECO:0007669"/>
    <property type="project" value="UniProtKB-UniPathway"/>
</dbReference>
<dbReference type="PANTHER" id="PTHR43584">
    <property type="entry name" value="NUCLEOTIDYL TRANSFERASE"/>
    <property type="match status" value="1"/>
</dbReference>
<evidence type="ECO:0000256" key="19">
    <source>
        <dbReference type="SAM" id="MobiDB-lite"/>
    </source>
</evidence>
<dbReference type="Pfam" id="PF12804">
    <property type="entry name" value="NTP_transf_3"/>
    <property type="match status" value="1"/>
</dbReference>
<evidence type="ECO:0000259" key="20">
    <source>
        <dbReference type="Pfam" id="PF12804"/>
    </source>
</evidence>
<evidence type="ECO:0000256" key="4">
    <source>
        <dbReference type="ARBA" id="ARBA00022490"/>
    </source>
</evidence>
<dbReference type="PROSITE" id="PS00101">
    <property type="entry name" value="HEXAPEP_TRANSFERASES"/>
    <property type="match status" value="1"/>
</dbReference>
<feature type="binding site" evidence="18">
    <location>
        <position position="350"/>
    </location>
    <ligand>
        <name>UDP-N-acetyl-alpha-D-glucosamine</name>
        <dbReference type="ChEBI" id="CHEBI:57705"/>
    </ligand>
</feature>
<comment type="catalytic activity">
    <reaction evidence="16 18">
        <text>N-acetyl-alpha-D-glucosamine 1-phosphate + UTP + H(+) = UDP-N-acetyl-alpha-D-glucosamine + diphosphate</text>
        <dbReference type="Rhea" id="RHEA:13509"/>
        <dbReference type="ChEBI" id="CHEBI:15378"/>
        <dbReference type="ChEBI" id="CHEBI:33019"/>
        <dbReference type="ChEBI" id="CHEBI:46398"/>
        <dbReference type="ChEBI" id="CHEBI:57705"/>
        <dbReference type="ChEBI" id="CHEBI:57776"/>
        <dbReference type="EC" id="2.7.7.23"/>
    </reaction>
</comment>
<feature type="binding site" evidence="18">
    <location>
        <position position="228"/>
    </location>
    <ligand>
        <name>Mg(2+)</name>
        <dbReference type="ChEBI" id="CHEBI:18420"/>
    </ligand>
</feature>
<comment type="similarity">
    <text evidence="3 18">In the N-terminal section; belongs to the N-acetylglucosamine-1-phosphate uridyltransferase family.</text>
</comment>
<evidence type="ECO:0000256" key="15">
    <source>
        <dbReference type="ARBA" id="ARBA00048247"/>
    </source>
</evidence>
<feature type="binding site" evidence="18">
    <location>
        <position position="424"/>
    </location>
    <ligand>
        <name>acetyl-CoA</name>
        <dbReference type="ChEBI" id="CHEBI:57288"/>
    </ligand>
</feature>
<dbReference type="EC" id="2.3.1.157" evidence="18"/>
<dbReference type="Pfam" id="PF00132">
    <property type="entry name" value="Hexapep"/>
    <property type="match status" value="1"/>
</dbReference>
<feature type="binding site" evidence="18">
    <location>
        <position position="317"/>
    </location>
    <ligand>
        <name>UDP-N-acetyl-alpha-D-glucosamine</name>
        <dbReference type="ChEBI" id="CHEBI:57705"/>
    </ligand>
</feature>
<feature type="region of interest" description="Linker" evidence="18">
    <location>
        <begin position="231"/>
        <end position="251"/>
    </location>
</feature>
<dbReference type="Pfam" id="PF14602">
    <property type="entry name" value="Hexapep_2"/>
    <property type="match status" value="1"/>
</dbReference>
<evidence type="ECO:0000256" key="8">
    <source>
        <dbReference type="ARBA" id="ARBA00022737"/>
    </source>
</evidence>
<gene>
    <name evidence="18 21" type="primary">glmU</name>
    <name evidence="21" type="ORF">HHL28_04875</name>
</gene>
<evidence type="ECO:0000313" key="21">
    <source>
        <dbReference type="EMBL" id="QJE72516.1"/>
    </source>
</evidence>
<keyword evidence="5 18" id="KW-0808">Transferase</keyword>
<feature type="binding site" evidence="18">
    <location>
        <begin position="11"/>
        <end position="14"/>
    </location>
    <ligand>
        <name>UDP-N-acetyl-alpha-D-glucosamine</name>
        <dbReference type="ChEBI" id="CHEBI:57705"/>
    </ligand>
</feature>
<evidence type="ECO:0000256" key="9">
    <source>
        <dbReference type="ARBA" id="ARBA00022842"/>
    </source>
</evidence>
<feature type="binding site" evidence="18">
    <location>
        <position position="171"/>
    </location>
    <ligand>
        <name>UDP-N-acetyl-alpha-D-glucosamine</name>
        <dbReference type="ChEBI" id="CHEBI:57705"/>
    </ligand>
</feature>
<comment type="subunit">
    <text evidence="18">Homotrimer.</text>
</comment>
<feature type="region of interest" description="N-acetyltransferase" evidence="18">
    <location>
        <begin position="252"/>
        <end position="453"/>
    </location>
</feature>
<dbReference type="NCBIfam" id="TIGR01173">
    <property type="entry name" value="glmU"/>
    <property type="match status" value="1"/>
</dbReference>
<name>A0A858R624_9PROT</name>
<evidence type="ECO:0000256" key="10">
    <source>
        <dbReference type="ARBA" id="ARBA00022960"/>
    </source>
</evidence>
<dbReference type="SUPFAM" id="SSF53448">
    <property type="entry name" value="Nucleotide-diphospho-sugar transferases"/>
    <property type="match status" value="1"/>
</dbReference>
<dbReference type="GO" id="GO:0009245">
    <property type="term" value="P:lipid A biosynthetic process"/>
    <property type="evidence" value="ECO:0007669"/>
    <property type="project" value="UniProtKB-UniRule"/>
</dbReference>
<accession>A0A858R624</accession>
<feature type="binding site" evidence="18">
    <location>
        <position position="104"/>
    </location>
    <ligand>
        <name>Mg(2+)</name>
        <dbReference type="ChEBI" id="CHEBI:18420"/>
    </ligand>
</feature>
<dbReference type="GO" id="GO:0008360">
    <property type="term" value="P:regulation of cell shape"/>
    <property type="evidence" value="ECO:0007669"/>
    <property type="project" value="UniProtKB-KW"/>
</dbReference>
<feature type="binding site" evidence="18">
    <location>
        <position position="141"/>
    </location>
    <ligand>
        <name>UDP-N-acetyl-alpha-D-glucosamine</name>
        <dbReference type="ChEBI" id="CHEBI:57705"/>
    </ligand>
</feature>
<dbReference type="GO" id="GO:0009252">
    <property type="term" value="P:peptidoglycan biosynthetic process"/>
    <property type="evidence" value="ECO:0007669"/>
    <property type="project" value="UniProtKB-UniRule"/>
</dbReference>
<keyword evidence="14 18" id="KW-0961">Cell wall biogenesis/degradation</keyword>
<protein>
    <recommendedName>
        <fullName evidence="18">Bifunctional protein GlmU</fullName>
    </recommendedName>
    <domain>
        <recommendedName>
            <fullName evidence="18">UDP-N-acetylglucosamine pyrophosphorylase</fullName>
            <ecNumber evidence="18">2.7.7.23</ecNumber>
        </recommendedName>
        <alternativeName>
            <fullName evidence="18">N-acetylglucosamine-1-phosphate uridyltransferase</fullName>
        </alternativeName>
    </domain>
    <domain>
        <recommendedName>
            <fullName evidence="18">Glucosamine-1-phosphate N-acetyltransferase</fullName>
            <ecNumber evidence="18">2.3.1.157</ecNumber>
        </recommendedName>
    </domain>
</protein>
<dbReference type="EC" id="2.7.7.23" evidence="18"/>
<comment type="pathway">
    <text evidence="18">Bacterial outer membrane biogenesis; LPS lipid A biosynthesis.</text>
</comment>
<feature type="binding site" evidence="18">
    <location>
        <position position="228"/>
    </location>
    <ligand>
        <name>UDP-N-acetyl-alpha-D-glucosamine</name>
        <dbReference type="ChEBI" id="CHEBI:57705"/>
    </ligand>
</feature>
<evidence type="ECO:0000256" key="14">
    <source>
        <dbReference type="ARBA" id="ARBA00023316"/>
    </source>
</evidence>
<dbReference type="InterPro" id="IPR011004">
    <property type="entry name" value="Trimer_LpxA-like_sf"/>
</dbReference>
<evidence type="ECO:0000313" key="22">
    <source>
        <dbReference type="Proteomes" id="UP000501891"/>
    </source>
</evidence>
<feature type="binding site" evidence="18">
    <location>
        <begin position="79"/>
        <end position="80"/>
    </location>
    <ligand>
        <name>UDP-N-acetyl-alpha-D-glucosamine</name>
        <dbReference type="ChEBI" id="CHEBI:57705"/>
    </ligand>
</feature>
<feature type="region of interest" description="Disordered" evidence="19">
    <location>
        <begin position="433"/>
        <end position="453"/>
    </location>
</feature>
<feature type="binding site" evidence="18">
    <location>
        <position position="74"/>
    </location>
    <ligand>
        <name>UDP-N-acetyl-alpha-D-glucosamine</name>
        <dbReference type="ChEBI" id="CHEBI:57705"/>
    </ligand>
</feature>
<keyword evidence="12 18" id="KW-0511">Multifunctional enzyme</keyword>
<dbReference type="EMBL" id="CP051775">
    <property type="protein sequence ID" value="QJE72516.1"/>
    <property type="molecule type" value="Genomic_DNA"/>
</dbReference>
<comment type="cofactor">
    <cofactor evidence="18">
        <name>Mg(2+)</name>
        <dbReference type="ChEBI" id="CHEBI:18420"/>
    </cofactor>
    <text evidence="18">Binds 1 Mg(2+) ion per subunit.</text>
</comment>
<keyword evidence="7 18" id="KW-0479">Metal-binding</keyword>
<feature type="binding site" evidence="18">
    <location>
        <begin position="102"/>
        <end position="104"/>
    </location>
    <ligand>
        <name>UDP-N-acetyl-alpha-D-glucosamine</name>
        <dbReference type="ChEBI" id="CHEBI:57705"/>
    </ligand>
</feature>
<evidence type="ECO:0000256" key="11">
    <source>
        <dbReference type="ARBA" id="ARBA00022984"/>
    </source>
</evidence>
<feature type="domain" description="MobA-like NTP transferase" evidence="20">
    <location>
        <begin position="8"/>
        <end position="130"/>
    </location>
</feature>
<keyword evidence="4 18" id="KW-0963">Cytoplasm</keyword>
<keyword evidence="8 18" id="KW-0677">Repeat</keyword>
<dbReference type="CDD" id="cd03353">
    <property type="entry name" value="LbH_GlmU_C"/>
    <property type="match status" value="1"/>
</dbReference>
<dbReference type="InterPro" id="IPR038009">
    <property type="entry name" value="GlmU_C_LbH"/>
</dbReference>
<evidence type="ECO:0000256" key="7">
    <source>
        <dbReference type="ARBA" id="ARBA00022723"/>
    </source>
</evidence>
<organism evidence="21 22">
    <name type="scientific">Aerophototrophica crusticola</name>
    <dbReference type="NCBI Taxonomy" id="1709002"/>
    <lineage>
        <taxon>Bacteria</taxon>
        <taxon>Pseudomonadati</taxon>
        <taxon>Pseudomonadota</taxon>
        <taxon>Alphaproteobacteria</taxon>
        <taxon>Rhodospirillales</taxon>
        <taxon>Rhodospirillaceae</taxon>
        <taxon>Aerophototrophica</taxon>
    </lineage>
</organism>
<dbReference type="UniPathway" id="UPA00113">
    <property type="reaction ID" value="UER00532"/>
</dbReference>
<feature type="binding site" evidence="18">
    <location>
        <begin position="370"/>
        <end position="371"/>
    </location>
    <ligand>
        <name>acetyl-CoA</name>
        <dbReference type="ChEBI" id="CHEBI:57288"/>
    </ligand>
</feature>
<feature type="binding site" evidence="18">
    <location>
        <position position="407"/>
    </location>
    <ligand>
        <name>acetyl-CoA</name>
        <dbReference type="ChEBI" id="CHEBI:57288"/>
    </ligand>
</feature>
<evidence type="ECO:0000256" key="3">
    <source>
        <dbReference type="ARBA" id="ARBA00007947"/>
    </source>
</evidence>
<dbReference type="GO" id="GO:0000902">
    <property type="term" value="P:cell morphogenesis"/>
    <property type="evidence" value="ECO:0007669"/>
    <property type="project" value="UniProtKB-UniRule"/>
</dbReference>
<proteinExistence type="inferred from homology"/>
<dbReference type="UniPathway" id="UPA00973"/>
<comment type="catalytic activity">
    <reaction evidence="15 18">
        <text>alpha-D-glucosamine 1-phosphate + acetyl-CoA = N-acetyl-alpha-D-glucosamine 1-phosphate + CoA + H(+)</text>
        <dbReference type="Rhea" id="RHEA:13725"/>
        <dbReference type="ChEBI" id="CHEBI:15378"/>
        <dbReference type="ChEBI" id="CHEBI:57287"/>
        <dbReference type="ChEBI" id="CHEBI:57288"/>
        <dbReference type="ChEBI" id="CHEBI:57776"/>
        <dbReference type="ChEBI" id="CHEBI:58516"/>
        <dbReference type="EC" id="2.3.1.157"/>
    </reaction>
</comment>
<evidence type="ECO:0000256" key="18">
    <source>
        <dbReference type="HAMAP-Rule" id="MF_01631"/>
    </source>
</evidence>
<dbReference type="CDD" id="cd02540">
    <property type="entry name" value="GT2_GlmU_N_bac"/>
    <property type="match status" value="1"/>
</dbReference>
<feature type="compositionally biased region" description="Basic and acidic residues" evidence="19">
    <location>
        <begin position="433"/>
        <end position="447"/>
    </location>
</feature>